<keyword evidence="5 6" id="KW-0472">Membrane</keyword>
<feature type="transmembrane region" description="Helical" evidence="6">
    <location>
        <begin position="42"/>
        <end position="62"/>
    </location>
</feature>
<evidence type="ECO:0000256" key="2">
    <source>
        <dbReference type="ARBA" id="ARBA00022475"/>
    </source>
</evidence>
<evidence type="ECO:0000313" key="8">
    <source>
        <dbReference type="Proteomes" id="UP001266357"/>
    </source>
</evidence>
<feature type="transmembrane region" description="Helical" evidence="6">
    <location>
        <begin position="338"/>
        <end position="363"/>
    </location>
</feature>
<evidence type="ECO:0000256" key="3">
    <source>
        <dbReference type="ARBA" id="ARBA00022692"/>
    </source>
</evidence>
<feature type="transmembrane region" description="Helical" evidence="6">
    <location>
        <begin position="89"/>
        <end position="112"/>
    </location>
</feature>
<evidence type="ECO:0000256" key="4">
    <source>
        <dbReference type="ARBA" id="ARBA00022989"/>
    </source>
</evidence>
<keyword evidence="3 6" id="KW-0812">Transmembrane</keyword>
<dbReference type="EMBL" id="JAVRIF010000002">
    <property type="protein sequence ID" value="MDT0602805.1"/>
    <property type="molecule type" value="Genomic_DNA"/>
</dbReference>
<comment type="caution">
    <text evidence="7">The sequence shown here is derived from an EMBL/GenBank/DDBJ whole genome shotgun (WGS) entry which is preliminary data.</text>
</comment>
<keyword evidence="8" id="KW-1185">Reference proteome</keyword>
<evidence type="ECO:0000256" key="1">
    <source>
        <dbReference type="ARBA" id="ARBA00004651"/>
    </source>
</evidence>
<organism evidence="7 8">
    <name type="scientific">Thalassotalea castellviae</name>
    <dbReference type="NCBI Taxonomy" id="3075612"/>
    <lineage>
        <taxon>Bacteria</taxon>
        <taxon>Pseudomonadati</taxon>
        <taxon>Pseudomonadota</taxon>
        <taxon>Gammaproteobacteria</taxon>
        <taxon>Alteromonadales</taxon>
        <taxon>Colwelliaceae</taxon>
        <taxon>Thalassotalea</taxon>
    </lineage>
</organism>
<feature type="transmembrane region" description="Helical" evidence="6">
    <location>
        <begin position="221"/>
        <end position="241"/>
    </location>
</feature>
<dbReference type="PANTHER" id="PTHR30250:SF11">
    <property type="entry name" value="O-ANTIGEN TRANSPORTER-RELATED"/>
    <property type="match status" value="1"/>
</dbReference>
<feature type="transmembrane region" description="Helical" evidence="6">
    <location>
        <begin position="375"/>
        <end position="393"/>
    </location>
</feature>
<protein>
    <submittedName>
        <fullName evidence="7">Oligosaccharide flippase family protein</fullName>
    </submittedName>
</protein>
<keyword evidence="4 6" id="KW-1133">Transmembrane helix</keyword>
<evidence type="ECO:0000256" key="5">
    <source>
        <dbReference type="ARBA" id="ARBA00023136"/>
    </source>
</evidence>
<comment type="subcellular location">
    <subcellularLocation>
        <location evidence="1">Cell membrane</location>
        <topology evidence="1">Multi-pass membrane protein</topology>
    </subcellularLocation>
</comment>
<gene>
    <name evidence="7" type="ORF">RM573_04305</name>
</gene>
<feature type="transmembrane region" description="Helical" evidence="6">
    <location>
        <begin position="308"/>
        <end position="332"/>
    </location>
</feature>
<feature type="transmembrane region" description="Helical" evidence="6">
    <location>
        <begin position="261"/>
        <end position="287"/>
    </location>
</feature>
<evidence type="ECO:0000256" key="6">
    <source>
        <dbReference type="SAM" id="Phobius"/>
    </source>
</evidence>
<sequence length="425" mass="47011">MTDNTLSLRYLFGKGSVLLVLKLFSAFIGFCFHVYIARKLSLTEFGLLNLALTCILFIVAIAKQGLEPAIVKGFAQVGLRQIAPLYQHIIVYTLINLVMVCVIFWGFANVIFTSLLATPQLIDMLPLIIVLTAFQTWLGVNSSVLKGQQYPLLSLLFTGIVTYCIALGICLHIESLSAFTVLTILAYSTLIAVIISFILIKIKLRVGTAFFKFSSLESSGFVNVLSVSRVLFVSSIASLIAQQLGVLVLAKYASLDDVGLYSVALKISLLLSYPLVVINMITAPRYAKLYGDNQLKEFKVLAKLTTKLLILLASLMLLFVAFFAENLVVLFGEKYYEAAPFLIVLAVGQWFNLSTGSVVSMLVMTGHEIIHRRNMIFIALFTSVALFLFVPIYGVIASAWVTSISMISLNLVSLYFVNKHIYKLR</sequence>
<accession>A0ABU2ZYM7</accession>
<name>A0ABU2ZYM7_9GAMM</name>
<dbReference type="RefSeq" id="WP_311577818.1">
    <property type="nucleotide sequence ID" value="NZ_JAVRIF010000002.1"/>
</dbReference>
<feature type="transmembrane region" description="Helical" evidence="6">
    <location>
        <begin position="124"/>
        <end position="140"/>
    </location>
</feature>
<feature type="transmembrane region" description="Helical" evidence="6">
    <location>
        <begin position="12"/>
        <end position="36"/>
    </location>
</feature>
<dbReference type="PANTHER" id="PTHR30250">
    <property type="entry name" value="PST FAMILY PREDICTED COLANIC ACID TRANSPORTER"/>
    <property type="match status" value="1"/>
</dbReference>
<reference evidence="7 8" key="1">
    <citation type="submission" date="2023-09" db="EMBL/GenBank/DDBJ databases">
        <authorList>
            <person name="Rey-Velasco X."/>
        </authorList>
    </citation>
    <scope>NUCLEOTIDE SEQUENCE [LARGE SCALE GENOMIC DNA]</scope>
    <source>
        <strain evidence="7 8">W431</strain>
    </source>
</reference>
<dbReference type="Pfam" id="PF01943">
    <property type="entry name" value="Polysacc_synt"/>
    <property type="match status" value="1"/>
</dbReference>
<dbReference type="InterPro" id="IPR002797">
    <property type="entry name" value="Polysacc_synth"/>
</dbReference>
<evidence type="ECO:0000313" key="7">
    <source>
        <dbReference type="EMBL" id="MDT0602805.1"/>
    </source>
</evidence>
<proteinExistence type="predicted"/>
<dbReference type="InterPro" id="IPR050833">
    <property type="entry name" value="Poly_Biosynth_Transport"/>
</dbReference>
<keyword evidence="2" id="KW-1003">Cell membrane</keyword>
<dbReference type="Proteomes" id="UP001266357">
    <property type="component" value="Unassembled WGS sequence"/>
</dbReference>
<feature type="transmembrane region" description="Helical" evidence="6">
    <location>
        <begin position="152"/>
        <end position="173"/>
    </location>
</feature>
<feature type="transmembrane region" description="Helical" evidence="6">
    <location>
        <begin position="399"/>
        <end position="417"/>
    </location>
</feature>
<feature type="transmembrane region" description="Helical" evidence="6">
    <location>
        <begin position="179"/>
        <end position="200"/>
    </location>
</feature>